<accession>A0A232F432</accession>
<gene>
    <name evidence="1" type="ORF">TSAR_012925</name>
</gene>
<keyword evidence="2" id="KW-1185">Reference proteome</keyword>
<dbReference type="AlphaFoldDB" id="A0A232F432"/>
<proteinExistence type="predicted"/>
<evidence type="ECO:0000313" key="2">
    <source>
        <dbReference type="Proteomes" id="UP000215335"/>
    </source>
</evidence>
<organism evidence="1 2">
    <name type="scientific">Trichomalopsis sarcophagae</name>
    <dbReference type="NCBI Taxonomy" id="543379"/>
    <lineage>
        <taxon>Eukaryota</taxon>
        <taxon>Metazoa</taxon>
        <taxon>Ecdysozoa</taxon>
        <taxon>Arthropoda</taxon>
        <taxon>Hexapoda</taxon>
        <taxon>Insecta</taxon>
        <taxon>Pterygota</taxon>
        <taxon>Neoptera</taxon>
        <taxon>Endopterygota</taxon>
        <taxon>Hymenoptera</taxon>
        <taxon>Apocrita</taxon>
        <taxon>Proctotrupomorpha</taxon>
        <taxon>Chalcidoidea</taxon>
        <taxon>Pteromalidae</taxon>
        <taxon>Pteromalinae</taxon>
        <taxon>Trichomalopsis</taxon>
    </lineage>
</organism>
<sequence>MCSIRIKIQAEVREGSMMAKLLFEAQLDFTLAIAVGTIAPAVDAAETLLKKPKNFPDVIELMDKVKLFDELGCQYQKYRLMLLYC</sequence>
<protein>
    <submittedName>
        <fullName evidence="1">Uncharacterized protein</fullName>
    </submittedName>
</protein>
<dbReference type="Proteomes" id="UP000215335">
    <property type="component" value="Unassembled WGS sequence"/>
</dbReference>
<evidence type="ECO:0000313" key="1">
    <source>
        <dbReference type="EMBL" id="OXU25362.1"/>
    </source>
</evidence>
<reference evidence="1 2" key="1">
    <citation type="journal article" date="2017" name="Curr. Biol.">
        <title>The Evolution of Venom by Co-option of Single-Copy Genes.</title>
        <authorList>
            <person name="Martinson E.O."/>
            <person name="Mrinalini"/>
            <person name="Kelkar Y.D."/>
            <person name="Chang C.H."/>
            <person name="Werren J.H."/>
        </authorList>
    </citation>
    <scope>NUCLEOTIDE SEQUENCE [LARGE SCALE GENOMIC DNA]</scope>
    <source>
        <strain evidence="1 2">Alberta</strain>
        <tissue evidence="1">Whole body</tissue>
    </source>
</reference>
<name>A0A232F432_9HYME</name>
<comment type="caution">
    <text evidence="1">The sequence shown here is derived from an EMBL/GenBank/DDBJ whole genome shotgun (WGS) entry which is preliminary data.</text>
</comment>
<dbReference type="EMBL" id="NNAY01001045">
    <property type="protein sequence ID" value="OXU25362.1"/>
    <property type="molecule type" value="Genomic_DNA"/>
</dbReference>